<sequence>MQAFKDQFKKGKTSLKKYGRRQAEKKLGAHTSSSNPEVDEKVIKVSELDGQLQELYDGVSEYLIAVSVMQAASTRVAQTFSNITGSKDPQLKAIMEQFLKKNQNIEEWTQEAIHQTCMEMIVRPTGEKLNEIPDLTDKLTLRNQKLLDYDAYRSRFSAETAKNADSEQALKLASKVDRARESLEMITSDVLGKCTDIQERSPEIISAAFSSFVACQVIMNARSTENMEPLLQSLPLSAEAICMICKNSHEDLLT</sequence>
<dbReference type="SUPFAM" id="SSF103657">
    <property type="entry name" value="BAR/IMD domain-like"/>
    <property type="match status" value="1"/>
</dbReference>
<reference evidence="4" key="1">
    <citation type="journal article" date="2023" name="Commun. Biol.">
        <title>Genome analysis of Parmales, the sister group of diatoms, reveals the evolutionary specialization of diatoms from phago-mixotrophs to photoautotrophs.</title>
        <authorList>
            <person name="Ban H."/>
            <person name="Sato S."/>
            <person name="Yoshikawa S."/>
            <person name="Yamada K."/>
            <person name="Nakamura Y."/>
            <person name="Ichinomiya M."/>
            <person name="Sato N."/>
            <person name="Blanc-Mathieu R."/>
            <person name="Endo H."/>
            <person name="Kuwata A."/>
            <person name="Ogata H."/>
        </authorList>
    </citation>
    <scope>NUCLEOTIDE SEQUENCE [LARGE SCALE GENOMIC DNA]</scope>
    <source>
        <strain evidence="4">NIES 3700</strain>
    </source>
</reference>
<gene>
    <name evidence="3" type="ORF">TrLO_g13280</name>
</gene>
<name>A0A9W7EEL4_9STRA</name>
<dbReference type="AlphaFoldDB" id="A0A9W7EEL4"/>
<keyword evidence="4" id="KW-1185">Reference proteome</keyword>
<dbReference type="InterPro" id="IPR027267">
    <property type="entry name" value="AH/BAR_dom_sf"/>
</dbReference>
<protein>
    <recommendedName>
        <fullName evidence="2">BAR domain-containing protein</fullName>
    </recommendedName>
</protein>
<dbReference type="Gene3D" id="1.20.1270.60">
    <property type="entry name" value="Arfaptin homology (AH) domain/BAR domain"/>
    <property type="match status" value="1"/>
</dbReference>
<evidence type="ECO:0000256" key="1">
    <source>
        <dbReference type="SAM" id="MobiDB-lite"/>
    </source>
</evidence>
<dbReference type="PROSITE" id="PS51021">
    <property type="entry name" value="BAR"/>
    <property type="match status" value="1"/>
</dbReference>
<comment type="caution">
    <text evidence="3">The sequence shown here is derived from an EMBL/GenBank/DDBJ whole genome shotgun (WGS) entry which is preliminary data.</text>
</comment>
<dbReference type="EMBL" id="BRXW01000712">
    <property type="protein sequence ID" value="GMH75185.1"/>
    <property type="molecule type" value="Genomic_DNA"/>
</dbReference>
<accession>A0A9W7EEL4</accession>
<dbReference type="GO" id="GO:0005737">
    <property type="term" value="C:cytoplasm"/>
    <property type="evidence" value="ECO:0007669"/>
    <property type="project" value="InterPro"/>
</dbReference>
<organism evidence="3 4">
    <name type="scientific">Triparma laevis f. longispina</name>
    <dbReference type="NCBI Taxonomy" id="1714387"/>
    <lineage>
        <taxon>Eukaryota</taxon>
        <taxon>Sar</taxon>
        <taxon>Stramenopiles</taxon>
        <taxon>Ochrophyta</taxon>
        <taxon>Bolidophyceae</taxon>
        <taxon>Parmales</taxon>
        <taxon>Triparmaceae</taxon>
        <taxon>Triparma</taxon>
    </lineage>
</organism>
<dbReference type="OrthoDB" id="446293at2759"/>
<dbReference type="Pfam" id="PF03114">
    <property type="entry name" value="BAR"/>
    <property type="match status" value="1"/>
</dbReference>
<proteinExistence type="predicted"/>
<dbReference type="Proteomes" id="UP001165122">
    <property type="component" value="Unassembled WGS sequence"/>
</dbReference>
<evidence type="ECO:0000259" key="2">
    <source>
        <dbReference type="PROSITE" id="PS51021"/>
    </source>
</evidence>
<evidence type="ECO:0000313" key="3">
    <source>
        <dbReference type="EMBL" id="GMH75185.1"/>
    </source>
</evidence>
<evidence type="ECO:0000313" key="4">
    <source>
        <dbReference type="Proteomes" id="UP001165122"/>
    </source>
</evidence>
<feature type="region of interest" description="Disordered" evidence="1">
    <location>
        <begin position="1"/>
        <end position="38"/>
    </location>
</feature>
<feature type="domain" description="BAR" evidence="2">
    <location>
        <begin position="23"/>
        <end position="243"/>
    </location>
</feature>
<dbReference type="InterPro" id="IPR004148">
    <property type="entry name" value="BAR_dom"/>
</dbReference>
<feature type="compositionally biased region" description="Basic residues" evidence="1">
    <location>
        <begin position="10"/>
        <end position="20"/>
    </location>
</feature>